<evidence type="ECO:0000256" key="8">
    <source>
        <dbReference type="ARBA" id="ARBA00022679"/>
    </source>
</evidence>
<evidence type="ECO:0000256" key="6">
    <source>
        <dbReference type="ARBA" id="ARBA00021923"/>
    </source>
</evidence>
<dbReference type="NCBIfam" id="TIGR00336">
    <property type="entry name" value="pyrE"/>
    <property type="match status" value="1"/>
</dbReference>
<dbReference type="SUPFAM" id="SSF53271">
    <property type="entry name" value="PRTase-like"/>
    <property type="match status" value="1"/>
</dbReference>
<dbReference type="InterPro" id="IPR018089">
    <property type="entry name" value="OMPdecase_AS"/>
</dbReference>
<sequence length="460" mass="50427">MSSMSNFFNMLNERAKFTLLCVGLDPRATTAAGAVLECKSIIDATSPYTAVYKPNVAFFECLGAAGWSALEEVIAYIPKDIPVLLDAKRGDIADTAEAYAKSAFQHLQCHAITVSPYMGGDSLWPFLKHQSKGVFVLCKTSNKGSGELQCLEVNGQPLYEVVAECAERDWNYNRNIGLVVGATDLVALARTRARAPTLWILAPGVGAQGADLHSALQAGLRADNSGLLINVSRSIAQARDPRAEAQKLCDEINYIRKEGSKLAELASALVASGSVCFGQFKLKSGKISPIYIDLRRLVTHPMIMRLVARQYARHLRLLQFDRIVGLPYAALPIATAISLEMNVPLIYPRRERKDYGTRGLIEGDYKKGERVVIIDDLVTTGETKIEAIEKLKAAGLKIVSILVLIDREMGAKDFLGKFGYQFQAVTSLSELLPLWRQAGAITQEQMQEVSAFMHDSLSKL</sequence>
<dbReference type="InterPro" id="IPR023031">
    <property type="entry name" value="OPRT"/>
</dbReference>
<organism evidence="16">
    <name type="scientific">Trypanosoma congolense (strain IL3000)</name>
    <dbReference type="NCBI Taxonomy" id="1068625"/>
    <lineage>
        <taxon>Eukaryota</taxon>
        <taxon>Discoba</taxon>
        <taxon>Euglenozoa</taxon>
        <taxon>Kinetoplastea</taxon>
        <taxon>Metakinetoplastina</taxon>
        <taxon>Trypanosomatida</taxon>
        <taxon>Trypanosomatidae</taxon>
        <taxon>Trypanosoma</taxon>
        <taxon>Nannomonas</taxon>
    </lineage>
</organism>
<name>G0UM17_TRYCI</name>
<dbReference type="InterPro" id="IPR004467">
    <property type="entry name" value="Or_phspho_trans_dom"/>
</dbReference>
<dbReference type="InterPro" id="IPR011060">
    <property type="entry name" value="RibuloseP-bd_barrel"/>
</dbReference>
<evidence type="ECO:0000256" key="2">
    <source>
        <dbReference type="ARBA" id="ARBA00004889"/>
    </source>
</evidence>
<dbReference type="FunFam" id="3.20.20.70:FF:000183">
    <property type="entry name" value="Orotidine-5-phosphate decarboxylase/orotate phosphoribosyltransferase"/>
    <property type="match status" value="1"/>
</dbReference>
<evidence type="ECO:0000259" key="15">
    <source>
        <dbReference type="SMART" id="SM00934"/>
    </source>
</evidence>
<evidence type="ECO:0000256" key="7">
    <source>
        <dbReference type="ARBA" id="ARBA00022676"/>
    </source>
</evidence>
<comment type="catalytic activity">
    <reaction evidence="14">
        <text>orotidine 5'-phosphate + H(+) = UMP + CO2</text>
        <dbReference type="Rhea" id="RHEA:11596"/>
        <dbReference type="ChEBI" id="CHEBI:15378"/>
        <dbReference type="ChEBI" id="CHEBI:16526"/>
        <dbReference type="ChEBI" id="CHEBI:57538"/>
        <dbReference type="ChEBI" id="CHEBI:57865"/>
        <dbReference type="EC" id="4.1.1.23"/>
    </reaction>
</comment>
<keyword evidence="10" id="KW-0460">Magnesium</keyword>
<evidence type="ECO:0000256" key="13">
    <source>
        <dbReference type="ARBA" id="ARBA00033428"/>
    </source>
</evidence>
<evidence type="ECO:0000256" key="1">
    <source>
        <dbReference type="ARBA" id="ARBA00004861"/>
    </source>
</evidence>
<keyword evidence="7 16" id="KW-0328">Glycosyltransferase</keyword>
<feature type="domain" description="Orotidine 5'-phosphate decarboxylase" evidence="15">
    <location>
        <begin position="19"/>
        <end position="248"/>
    </location>
</feature>
<dbReference type="InterPro" id="IPR000836">
    <property type="entry name" value="PRTase_dom"/>
</dbReference>
<dbReference type="HAMAP" id="MF_01208">
    <property type="entry name" value="PyrE"/>
    <property type="match status" value="1"/>
</dbReference>
<dbReference type="InterPro" id="IPR001754">
    <property type="entry name" value="OMPdeCOase_dom"/>
</dbReference>
<dbReference type="GO" id="GO:0006207">
    <property type="term" value="P:'de novo' pyrimidine nucleobase biosynthetic process"/>
    <property type="evidence" value="ECO:0007669"/>
    <property type="project" value="InterPro"/>
</dbReference>
<keyword evidence="9" id="KW-0210">Decarboxylase</keyword>
<protein>
    <recommendedName>
        <fullName evidence="6">Orotidine 5'-phosphate decarboxylase</fullName>
        <ecNumber evidence="4">2.4.2.10</ecNumber>
        <ecNumber evidence="5">4.1.1.23</ecNumber>
    </recommendedName>
    <alternativeName>
        <fullName evidence="13">OMP decarboxylase</fullName>
    </alternativeName>
</protein>
<gene>
    <name evidence="16" type="ORF">TCIL3000_5_4260</name>
</gene>
<dbReference type="PANTHER" id="PTHR43375:SF1">
    <property type="entry name" value="OROTIDINE 5'-PHOSPHATE DECARBOXYLASE"/>
    <property type="match status" value="1"/>
</dbReference>
<evidence type="ECO:0000256" key="14">
    <source>
        <dbReference type="ARBA" id="ARBA00049157"/>
    </source>
</evidence>
<dbReference type="CDD" id="cd04725">
    <property type="entry name" value="OMP_decarboxylase_like"/>
    <property type="match status" value="1"/>
</dbReference>
<dbReference type="SMART" id="SM00934">
    <property type="entry name" value="OMPdecase"/>
    <property type="match status" value="1"/>
</dbReference>
<dbReference type="PANTHER" id="PTHR43375">
    <property type="entry name" value="OROTIDINE 5'-PHOSPHATE DECARBOXYLASE"/>
    <property type="match status" value="1"/>
</dbReference>
<dbReference type="InterPro" id="IPR013785">
    <property type="entry name" value="Aldolase_TIM"/>
</dbReference>
<dbReference type="InterPro" id="IPR029057">
    <property type="entry name" value="PRTase-like"/>
</dbReference>
<dbReference type="SUPFAM" id="SSF51366">
    <property type="entry name" value="Ribulose-phoshate binding barrel"/>
    <property type="match status" value="1"/>
</dbReference>
<dbReference type="GO" id="GO:0044205">
    <property type="term" value="P:'de novo' UMP biosynthetic process"/>
    <property type="evidence" value="ECO:0007669"/>
    <property type="project" value="UniProtKB-UniPathway"/>
</dbReference>
<dbReference type="UniPathway" id="UPA00070">
    <property type="reaction ID" value="UER00119"/>
</dbReference>
<keyword evidence="8 16" id="KW-0808">Transferase</keyword>
<evidence type="ECO:0000256" key="4">
    <source>
        <dbReference type="ARBA" id="ARBA00011971"/>
    </source>
</evidence>
<dbReference type="Pfam" id="PF00156">
    <property type="entry name" value="Pribosyltran"/>
    <property type="match status" value="1"/>
</dbReference>
<comment type="similarity">
    <text evidence="3">Belongs to the OMP decarboxylase family. Type 2 subfamily.</text>
</comment>
<evidence type="ECO:0000313" key="16">
    <source>
        <dbReference type="EMBL" id="CCC90679.1"/>
    </source>
</evidence>
<dbReference type="InterPro" id="IPR011995">
    <property type="entry name" value="OMPdecase_type-2"/>
</dbReference>
<dbReference type="AlphaFoldDB" id="G0UM17"/>
<dbReference type="FunFam" id="3.40.50.2020:FF:000058">
    <property type="entry name" value="Orotidine-5-phosphate decarboxylase/orotate phosphoribosyltransferase"/>
    <property type="match status" value="1"/>
</dbReference>
<evidence type="ECO:0000256" key="12">
    <source>
        <dbReference type="ARBA" id="ARBA00023239"/>
    </source>
</evidence>
<comment type="pathway">
    <text evidence="2">Pyrimidine metabolism; UMP biosynthesis via de novo pathway; UMP from orotate: step 1/2.</text>
</comment>
<evidence type="ECO:0000256" key="11">
    <source>
        <dbReference type="ARBA" id="ARBA00022975"/>
    </source>
</evidence>
<dbReference type="GO" id="GO:0004588">
    <property type="term" value="F:orotate phosphoribosyltransferase activity"/>
    <property type="evidence" value="ECO:0007669"/>
    <property type="project" value="UniProtKB-EC"/>
</dbReference>
<dbReference type="EC" id="4.1.1.23" evidence="5"/>
<accession>G0UM17</accession>
<dbReference type="PROSITE" id="PS00156">
    <property type="entry name" value="OMPDECASE"/>
    <property type="match status" value="1"/>
</dbReference>
<evidence type="ECO:0000256" key="10">
    <source>
        <dbReference type="ARBA" id="ARBA00022842"/>
    </source>
</evidence>
<evidence type="ECO:0000256" key="5">
    <source>
        <dbReference type="ARBA" id="ARBA00012321"/>
    </source>
</evidence>
<dbReference type="GO" id="GO:0004590">
    <property type="term" value="F:orotidine-5'-phosphate decarboxylase activity"/>
    <property type="evidence" value="ECO:0007669"/>
    <property type="project" value="UniProtKB-EC"/>
</dbReference>
<dbReference type="VEuPathDB" id="TriTrypDB:TcIL3000_5_4260"/>
<reference evidence="16" key="1">
    <citation type="journal article" date="2012" name="Proc. Natl. Acad. Sci. U.S.A.">
        <title>Antigenic diversity is generated by distinct evolutionary mechanisms in African trypanosome species.</title>
        <authorList>
            <person name="Jackson A.P."/>
            <person name="Berry A."/>
            <person name="Aslett M."/>
            <person name="Allison H.C."/>
            <person name="Burton P."/>
            <person name="Vavrova-Anderson J."/>
            <person name="Brown R."/>
            <person name="Browne H."/>
            <person name="Corton N."/>
            <person name="Hauser H."/>
            <person name="Gamble J."/>
            <person name="Gilderthorp R."/>
            <person name="Marcello L."/>
            <person name="McQuillan J."/>
            <person name="Otto T.D."/>
            <person name="Quail M.A."/>
            <person name="Sanders M.J."/>
            <person name="van Tonder A."/>
            <person name="Ginger M.L."/>
            <person name="Field M.C."/>
            <person name="Barry J.D."/>
            <person name="Hertz-Fowler C."/>
            <person name="Berriman M."/>
        </authorList>
    </citation>
    <scope>NUCLEOTIDE SEQUENCE</scope>
    <source>
        <strain evidence="16">IL3000</strain>
    </source>
</reference>
<keyword evidence="11" id="KW-0665">Pyrimidine biosynthesis</keyword>
<evidence type="ECO:0000256" key="3">
    <source>
        <dbReference type="ARBA" id="ARBA00008847"/>
    </source>
</evidence>
<keyword evidence="12" id="KW-0456">Lyase</keyword>
<dbReference type="Pfam" id="PF00215">
    <property type="entry name" value="OMPdecase"/>
    <property type="match status" value="1"/>
</dbReference>
<dbReference type="Gene3D" id="3.40.50.2020">
    <property type="match status" value="1"/>
</dbReference>
<dbReference type="EC" id="2.4.2.10" evidence="4"/>
<dbReference type="EMBL" id="HE575318">
    <property type="protein sequence ID" value="CCC90679.1"/>
    <property type="molecule type" value="Genomic_DNA"/>
</dbReference>
<dbReference type="CDD" id="cd06223">
    <property type="entry name" value="PRTases_typeI"/>
    <property type="match status" value="1"/>
</dbReference>
<dbReference type="GO" id="GO:0005737">
    <property type="term" value="C:cytoplasm"/>
    <property type="evidence" value="ECO:0007669"/>
    <property type="project" value="UniProtKB-ARBA"/>
</dbReference>
<evidence type="ECO:0000256" key="9">
    <source>
        <dbReference type="ARBA" id="ARBA00022793"/>
    </source>
</evidence>
<comment type="pathway">
    <text evidence="1">Pyrimidine metabolism; UMP biosynthesis via de novo pathway; UMP from orotate: step 2/2.</text>
</comment>
<proteinExistence type="inferred from homology"/>
<dbReference type="NCBIfam" id="TIGR02127">
    <property type="entry name" value="pyrF_sub2"/>
    <property type="match status" value="1"/>
</dbReference>
<dbReference type="Gene3D" id="3.20.20.70">
    <property type="entry name" value="Aldolase class I"/>
    <property type="match status" value="1"/>
</dbReference>